<gene>
    <name evidence="6" type="ORF">EHE22_21570</name>
</gene>
<dbReference type="Gene3D" id="1.10.10.10">
    <property type="entry name" value="Winged helix-like DNA-binding domain superfamily/Winged helix DNA-binding domain"/>
    <property type="match status" value="1"/>
</dbReference>
<dbReference type="GO" id="GO:0045892">
    <property type="term" value="P:negative regulation of DNA-templated transcription"/>
    <property type="evidence" value="ECO:0007669"/>
    <property type="project" value="TreeGrafter"/>
</dbReference>
<evidence type="ECO:0000256" key="3">
    <source>
        <dbReference type="ARBA" id="ARBA00023163"/>
    </source>
</evidence>
<dbReference type="Gene3D" id="3.30.450.40">
    <property type="match status" value="1"/>
</dbReference>
<reference evidence="6 7" key="1">
    <citation type="submission" date="2018-11" db="EMBL/GenBank/DDBJ databases">
        <title>Genome sequencing and analysis.</title>
        <authorList>
            <person name="Huang Y.-T."/>
        </authorList>
    </citation>
    <scope>NUCLEOTIDE SEQUENCE [LARGE SCALE GENOMIC DNA]</scope>
    <source>
        <strain evidence="6 7">SHIN</strain>
    </source>
</reference>
<dbReference type="PROSITE" id="PS51078">
    <property type="entry name" value="ICLR_ED"/>
    <property type="match status" value="1"/>
</dbReference>
<keyword evidence="2" id="KW-0238">DNA-binding</keyword>
<sequence>MKDMAIKQASEFSAVNKGAARYALLLECLSANHPKPVGLAELARLAKLPKPSAFRLLKALQLVGFIAYDSHSEAYFLGARLMDIGVRSLSQNFARLAEPALLRLTEMTNDTAFAVLAENDHMNCLRRITGSFPVRTLSLEEGDIWPLGIGAVGLALLASHDNSYIDYYLKNYMPVISRYTSIDEGELRRRVGLTRETGIATSQGDLLTGMSAIGVAIYYPDSKRPMGALSVAALSTRLDETRRGEIGEYLRNEARLITEALENSVKIARAELAHEN</sequence>
<dbReference type="AlphaFoldDB" id="A0A7Y3TC66"/>
<evidence type="ECO:0000313" key="6">
    <source>
        <dbReference type="EMBL" id="NNV22997.1"/>
    </source>
</evidence>
<keyword evidence="3" id="KW-0804">Transcription</keyword>
<evidence type="ECO:0000259" key="5">
    <source>
        <dbReference type="PROSITE" id="PS51078"/>
    </source>
</evidence>
<evidence type="ECO:0000259" key="4">
    <source>
        <dbReference type="PROSITE" id="PS51077"/>
    </source>
</evidence>
<dbReference type="PANTHER" id="PTHR30136:SF24">
    <property type="entry name" value="HTH-TYPE TRANSCRIPTIONAL REPRESSOR ALLR"/>
    <property type="match status" value="1"/>
</dbReference>
<organism evidence="6 7">
    <name type="scientific">Brucella pseudogrignonensis</name>
    <dbReference type="NCBI Taxonomy" id="419475"/>
    <lineage>
        <taxon>Bacteria</taxon>
        <taxon>Pseudomonadati</taxon>
        <taxon>Pseudomonadota</taxon>
        <taxon>Alphaproteobacteria</taxon>
        <taxon>Hyphomicrobiales</taxon>
        <taxon>Brucellaceae</taxon>
        <taxon>Brucella/Ochrobactrum group</taxon>
        <taxon>Brucella</taxon>
    </lineage>
</organism>
<name>A0A7Y3TC66_9HYPH</name>
<dbReference type="InterPro" id="IPR005471">
    <property type="entry name" value="Tscrpt_reg_IclR_N"/>
</dbReference>
<keyword evidence="1" id="KW-0805">Transcription regulation</keyword>
<proteinExistence type="predicted"/>
<dbReference type="InterPro" id="IPR050707">
    <property type="entry name" value="HTH_MetabolicPath_Reg"/>
</dbReference>
<dbReference type="InterPro" id="IPR014757">
    <property type="entry name" value="Tscrpt_reg_IclR_C"/>
</dbReference>
<dbReference type="PANTHER" id="PTHR30136">
    <property type="entry name" value="HELIX-TURN-HELIX TRANSCRIPTIONAL REGULATOR, ICLR FAMILY"/>
    <property type="match status" value="1"/>
</dbReference>
<dbReference type="RefSeq" id="WP_231195525.1">
    <property type="nucleotide sequence ID" value="NZ_JAJNRW010000011.1"/>
</dbReference>
<dbReference type="GO" id="GO:0003700">
    <property type="term" value="F:DNA-binding transcription factor activity"/>
    <property type="evidence" value="ECO:0007669"/>
    <property type="project" value="TreeGrafter"/>
</dbReference>
<dbReference type="PROSITE" id="PS51077">
    <property type="entry name" value="HTH_ICLR"/>
    <property type="match status" value="1"/>
</dbReference>
<accession>A0A7Y3TC66</accession>
<dbReference type="SUPFAM" id="SSF55781">
    <property type="entry name" value="GAF domain-like"/>
    <property type="match status" value="1"/>
</dbReference>
<dbReference type="Proteomes" id="UP000526233">
    <property type="component" value="Unassembled WGS sequence"/>
</dbReference>
<dbReference type="SUPFAM" id="SSF46785">
    <property type="entry name" value="Winged helix' DNA-binding domain"/>
    <property type="match status" value="1"/>
</dbReference>
<dbReference type="InterPro" id="IPR029016">
    <property type="entry name" value="GAF-like_dom_sf"/>
</dbReference>
<dbReference type="Pfam" id="PF09339">
    <property type="entry name" value="HTH_IclR"/>
    <property type="match status" value="1"/>
</dbReference>
<dbReference type="Pfam" id="PF01614">
    <property type="entry name" value="IclR_C"/>
    <property type="match status" value="1"/>
</dbReference>
<feature type="domain" description="HTH iclR-type" evidence="4">
    <location>
        <begin position="16"/>
        <end position="79"/>
    </location>
</feature>
<evidence type="ECO:0000313" key="7">
    <source>
        <dbReference type="Proteomes" id="UP000526233"/>
    </source>
</evidence>
<protein>
    <submittedName>
        <fullName evidence="6">IclR family transcriptional regulator</fullName>
    </submittedName>
</protein>
<dbReference type="InterPro" id="IPR036388">
    <property type="entry name" value="WH-like_DNA-bd_sf"/>
</dbReference>
<dbReference type="SMART" id="SM00346">
    <property type="entry name" value="HTH_ICLR"/>
    <property type="match status" value="1"/>
</dbReference>
<evidence type="ECO:0000256" key="2">
    <source>
        <dbReference type="ARBA" id="ARBA00023125"/>
    </source>
</evidence>
<evidence type="ECO:0000256" key="1">
    <source>
        <dbReference type="ARBA" id="ARBA00023015"/>
    </source>
</evidence>
<dbReference type="InterPro" id="IPR036390">
    <property type="entry name" value="WH_DNA-bd_sf"/>
</dbReference>
<dbReference type="GO" id="GO:0003677">
    <property type="term" value="F:DNA binding"/>
    <property type="evidence" value="ECO:0007669"/>
    <property type="project" value="UniProtKB-KW"/>
</dbReference>
<comment type="caution">
    <text evidence="6">The sequence shown here is derived from an EMBL/GenBank/DDBJ whole genome shotgun (WGS) entry which is preliminary data.</text>
</comment>
<dbReference type="EMBL" id="PKQI01000004">
    <property type="protein sequence ID" value="NNV22997.1"/>
    <property type="molecule type" value="Genomic_DNA"/>
</dbReference>
<feature type="domain" description="IclR-ED" evidence="5">
    <location>
        <begin position="80"/>
        <end position="263"/>
    </location>
</feature>